<evidence type="ECO:0000313" key="6">
    <source>
        <dbReference type="WBParaSite" id="TCONS_00004335.p1"/>
    </source>
</evidence>
<dbReference type="InterPro" id="IPR042201">
    <property type="entry name" value="FH2_Formin_sf"/>
</dbReference>
<proteinExistence type="predicted"/>
<dbReference type="Proteomes" id="UP000035681">
    <property type="component" value="Unplaced"/>
</dbReference>
<dbReference type="GO" id="GO:0005856">
    <property type="term" value="C:cytoskeleton"/>
    <property type="evidence" value="ECO:0007669"/>
    <property type="project" value="TreeGrafter"/>
</dbReference>
<organism evidence="5 6">
    <name type="scientific">Strongyloides stercoralis</name>
    <name type="common">Threadworm</name>
    <dbReference type="NCBI Taxonomy" id="6248"/>
    <lineage>
        <taxon>Eukaryota</taxon>
        <taxon>Metazoa</taxon>
        <taxon>Ecdysozoa</taxon>
        <taxon>Nematoda</taxon>
        <taxon>Chromadorea</taxon>
        <taxon>Rhabditida</taxon>
        <taxon>Tylenchina</taxon>
        <taxon>Panagrolaimomorpha</taxon>
        <taxon>Strongyloidoidea</taxon>
        <taxon>Strongyloididae</taxon>
        <taxon>Strongyloides</taxon>
    </lineage>
</organism>
<evidence type="ECO:0000259" key="3">
    <source>
        <dbReference type="PROSITE" id="PS51232"/>
    </source>
</evidence>
<dbReference type="WBParaSite" id="TCONS_00004335.p1">
    <property type="protein sequence ID" value="TCONS_00004335.p1"/>
    <property type="gene ID" value="XLOC_001641"/>
</dbReference>
<dbReference type="Pfam" id="PF18382">
    <property type="entry name" value="Formin_GBD_N"/>
    <property type="match status" value="1"/>
</dbReference>
<feature type="domain" description="GBD/FH3" evidence="3">
    <location>
        <begin position="490"/>
        <end position="878"/>
    </location>
</feature>
<feature type="region of interest" description="Disordered" evidence="2">
    <location>
        <begin position="1061"/>
        <end position="1108"/>
    </location>
</feature>
<reference evidence="6" key="1">
    <citation type="submission" date="2024-02" db="UniProtKB">
        <authorList>
            <consortium name="WormBaseParasite"/>
        </authorList>
    </citation>
    <scope>IDENTIFICATION</scope>
</reference>
<dbReference type="PROSITE" id="PS51232">
    <property type="entry name" value="GBD_FH3"/>
    <property type="match status" value="1"/>
</dbReference>
<dbReference type="InterPro" id="IPR014768">
    <property type="entry name" value="GBD/FH3_dom"/>
</dbReference>
<dbReference type="GO" id="GO:0051015">
    <property type="term" value="F:actin filament binding"/>
    <property type="evidence" value="ECO:0007669"/>
    <property type="project" value="TreeGrafter"/>
</dbReference>
<dbReference type="SUPFAM" id="SSF48371">
    <property type="entry name" value="ARM repeat"/>
    <property type="match status" value="1"/>
</dbReference>
<evidence type="ECO:0000259" key="4">
    <source>
        <dbReference type="PROSITE" id="PS51444"/>
    </source>
</evidence>
<dbReference type="PROSITE" id="PS51444">
    <property type="entry name" value="FH2"/>
    <property type="match status" value="1"/>
</dbReference>
<evidence type="ECO:0000313" key="5">
    <source>
        <dbReference type="Proteomes" id="UP000035681"/>
    </source>
</evidence>
<dbReference type="InterPro" id="IPR016024">
    <property type="entry name" value="ARM-type_fold"/>
</dbReference>
<feature type="domain" description="FH2" evidence="4">
    <location>
        <begin position="1102"/>
        <end position="1497"/>
    </location>
</feature>
<sequence length="1632" mass="187067">VLKLLKNFFSIKKFTCRIQYLNDGDPFVTTSTCYLEPMRQVTFSFQLHTPIGDQIGDVIRSIRAPHKSGDAALQLFRKLENGADDFGTYLDSDMTLAEQQDELQILQNDPYYKKNKLMHHQKMRLGTSVVSDIPSNSPSITSSTLTPWKCYSIDIDCDGPPLSNGPLKSIHDDYTTSTLPSRGSNRKKNIVSKTFQTKAATVEEHKNDSITNYLRDKVGISSSGRNFHESLNIKPINLISRDKLMNGNNGNIKNEKNSIVSKINNIIPLNGLQKKISSPKKQWFSTSIDEIEGNSYLNNQPSTKPFTLDSVSQYIDDEIIPESNESNIINSNDKVKKNFLEFSTTKTSYKEIYENKKNNFIWHNEINNNNIDKYNNKEINKNINEYKINEEDILKKHKSIDEIKEMGGGIKNLIKEYSQKQDDVNKCSMVNEKLPFTIKRLSNNKNISNNIKKNNIISDTPSLSTITTINPYSEISTTTTFEKKNLINDCNNNNNNTISSIRTETTFGKFLPSNEDDTLMSIDDAYNILGLTRKSSLVVRTQTSLRVKIMIEKLLYSSGRDQRRALFALKKVFQDDKDLVPEFVQSEGLDSLIKLGRLSDQNHQNYILRALGQIMLYVDGMNGIIAHNDTIKWFYELLDSPLLNEEERREMSPLRLEWYRLVVKTALKLLLVFVEYTDSNSLLLLAAVTAIDRENNRQPWFSIMRILRERNATDEETLVYGMTVINKTLDGIPDQDTYYDIVDSLEVQGIEECLKALSCVGNKELQDQVALYEKVLRQEDAANDESDSSDGLMVKMRHSQINNGNYDRSSFRKDKHAINNNGINVEKESKRFSENISKFENEAQKLMKGDWVKDDKKDNDKNITSKNNYIMKNNYEKNDIIKNGITTINNNNINNNNIDGKENCINDRIKNEVKNEESSIVMEEEDEPKVKAPPPSFPSILFSPTEKVSMEFPDVIETKKEEPVIKPMMKTKLENDEEDGVSNNFAAQLRKRAQMREENSNRNGLFENKQSESEINWKKAAENLKSKPLIINDLDFSEFHDDQFEQDPLVLARMAQNNMRNENMLSGGPPPPPPPGIMKGIPPAPPNIPPPLSFGKKDGRESSPPSSSKAALVKMHWKEVVAEPPPVPTLKNKGTFWKKVETPQIDTSKLAKLFEMKQEKQILKKANGEAKPQVLQVLSMKRSQAINIGLTKLPPINAIPAAIMKFDSLVLNKEGIEKILQTMMPTAAEIEMIQTKMIENPDMPLGHAEQFLLKLYQIPCLLERLKLWLFTLDYKNCEKDIAEPLMDLQLAMKEIEYSKTFRTAMGMLLTIGNALNGTEIQGFQLDYLTKASEVKDPVYKHTLTYHLAEYMIDTYSDGTDLYSEFGAVARSARIDYEELHENLKKLEQDCKASWDYLNKISQKDSTHSMKQKIDEYLNDVAKRIHQLKNIYRLTINRWHAFLLFFGYTVQDIPNQKPMAVCKMVIEFALEYRTTRDKILQQRKRLADKRERNKTRGKMWVLEKQNNQENSSNTGRRRQFIQNDSDRHDEMAKMLTGGDDSLNRRRIRPTPERTAEQTIIAKREALRSTPGPNGGEINDGDDEILDGLVKAATIQSEPRDNRRKARQFNRKSLRRTRTLKLVDDQLGSVLNNY</sequence>
<dbReference type="InterPro" id="IPR041387">
    <property type="entry name" value="FHOD1_GBD_N"/>
</dbReference>
<dbReference type="InterPro" id="IPR015425">
    <property type="entry name" value="FH2_Formin"/>
</dbReference>
<dbReference type="InterPro" id="IPR056771">
    <property type="entry name" value="FH3_FHOD1-3-like"/>
</dbReference>
<dbReference type="PANTHER" id="PTHR45920">
    <property type="entry name" value="FORMIN HOMOLOGY 2 DOMAIN CONTAINING, ISOFORM I"/>
    <property type="match status" value="1"/>
</dbReference>
<dbReference type="GO" id="GO:0030866">
    <property type="term" value="P:cortical actin cytoskeleton organization"/>
    <property type="evidence" value="ECO:0007669"/>
    <property type="project" value="TreeGrafter"/>
</dbReference>
<dbReference type="Gene3D" id="1.25.10.10">
    <property type="entry name" value="Leucine-rich Repeat Variant"/>
    <property type="match status" value="2"/>
</dbReference>
<dbReference type="PANTHER" id="PTHR45920:SF4">
    <property type="entry name" value="FORMIN HOMOLOGY 2 DOMAIN CONTAINING, ISOFORM I"/>
    <property type="match status" value="1"/>
</dbReference>
<dbReference type="SMART" id="SM00498">
    <property type="entry name" value="FH2"/>
    <property type="match status" value="1"/>
</dbReference>
<feature type="region of interest" description="Disordered" evidence="2">
    <location>
        <begin position="1503"/>
        <end position="1555"/>
    </location>
</feature>
<dbReference type="InterPro" id="IPR011989">
    <property type="entry name" value="ARM-like"/>
</dbReference>
<evidence type="ECO:0000256" key="2">
    <source>
        <dbReference type="SAM" id="MobiDB-lite"/>
    </source>
</evidence>
<feature type="compositionally biased region" description="Polar residues" evidence="2">
    <location>
        <begin position="1503"/>
        <end position="1513"/>
    </location>
</feature>
<dbReference type="GO" id="GO:0005737">
    <property type="term" value="C:cytoplasm"/>
    <property type="evidence" value="ECO:0007669"/>
    <property type="project" value="TreeGrafter"/>
</dbReference>
<accession>A0AAF5HZ66</accession>
<feature type="compositionally biased region" description="Pro residues" evidence="2">
    <location>
        <begin position="1068"/>
        <end position="1092"/>
    </location>
</feature>
<dbReference type="Pfam" id="PF02181">
    <property type="entry name" value="FH2"/>
    <property type="match status" value="1"/>
</dbReference>
<name>A0AAF5HZ66_STRER</name>
<dbReference type="AlphaFoldDB" id="A0AAF5HZ66"/>
<dbReference type="Pfam" id="PF24959">
    <property type="entry name" value="FH3_FHOD1-3"/>
    <property type="match status" value="2"/>
</dbReference>
<keyword evidence="1" id="KW-0009">Actin-binding</keyword>
<dbReference type="SUPFAM" id="SSF101447">
    <property type="entry name" value="Formin homology 2 domain (FH2 domain)"/>
    <property type="match status" value="1"/>
</dbReference>
<keyword evidence="5" id="KW-1185">Reference proteome</keyword>
<evidence type="ECO:0000256" key="1">
    <source>
        <dbReference type="ARBA" id="ARBA00023203"/>
    </source>
</evidence>
<dbReference type="Gene3D" id="1.20.58.2220">
    <property type="entry name" value="Formin, FH2 domain"/>
    <property type="match status" value="1"/>
</dbReference>
<protein>
    <submittedName>
        <fullName evidence="6">FH2 domain-containing protein</fullName>
    </submittedName>
</protein>